<dbReference type="InterPro" id="IPR006917">
    <property type="entry name" value="SOUL_heme-bd"/>
</dbReference>
<protein>
    <submittedName>
        <fullName evidence="1">SOUL heme-binding protein</fullName>
    </submittedName>
</protein>
<sequence length="242" mass="26375">MRTLSDWSLSILVGTAAIALFASVGQAAEKVERRSTSEKVSAWLADLPAAAAELEPYSPAREVIEAGELDKARAMLSFRPRAEAPLPEGFPSFTPVGVIEVKEYPAYRRAVGPSFWTLFQHIQKQQIPMTAPVEMNRAPGANGDGAMAFLYQNTGVGERGEIDGVEIEDVPATTVVSLGFRGGLNDRQVAESAQRLKDWLAGQSKYRAAKEPEMRVFGYNGPQVPERDRYGEVQILLKPAAP</sequence>
<accession>A0A518KCD1</accession>
<name>A0A518KCD1_9BACT</name>
<dbReference type="InterPro" id="IPR011256">
    <property type="entry name" value="Reg_factor_effector_dom_sf"/>
</dbReference>
<evidence type="ECO:0000313" key="2">
    <source>
        <dbReference type="Proteomes" id="UP000316426"/>
    </source>
</evidence>
<evidence type="ECO:0000313" key="1">
    <source>
        <dbReference type="EMBL" id="QDV75463.1"/>
    </source>
</evidence>
<dbReference type="AlphaFoldDB" id="A0A518KCD1"/>
<dbReference type="KEGG" id="bmei:Spa11_36800"/>
<dbReference type="SUPFAM" id="SSF55136">
    <property type="entry name" value="Probable bacterial effector-binding domain"/>
    <property type="match status" value="1"/>
</dbReference>
<reference evidence="1 2" key="1">
    <citation type="submission" date="2019-02" db="EMBL/GenBank/DDBJ databases">
        <title>Deep-cultivation of Planctomycetes and their phenomic and genomic characterization uncovers novel biology.</title>
        <authorList>
            <person name="Wiegand S."/>
            <person name="Jogler M."/>
            <person name="Boedeker C."/>
            <person name="Pinto D."/>
            <person name="Vollmers J."/>
            <person name="Rivas-Marin E."/>
            <person name="Kohn T."/>
            <person name="Peeters S.H."/>
            <person name="Heuer A."/>
            <person name="Rast P."/>
            <person name="Oberbeckmann S."/>
            <person name="Bunk B."/>
            <person name="Jeske O."/>
            <person name="Meyerdierks A."/>
            <person name="Storesund J.E."/>
            <person name="Kallscheuer N."/>
            <person name="Luecker S."/>
            <person name="Lage O.M."/>
            <person name="Pohl T."/>
            <person name="Merkel B.J."/>
            <person name="Hornburger P."/>
            <person name="Mueller R.-W."/>
            <person name="Bruemmer F."/>
            <person name="Labrenz M."/>
            <person name="Spormann A.M."/>
            <person name="Op den Camp H."/>
            <person name="Overmann J."/>
            <person name="Amann R."/>
            <person name="Jetten M.S.M."/>
            <person name="Mascher T."/>
            <person name="Medema M.H."/>
            <person name="Devos D.P."/>
            <person name="Kaster A.-K."/>
            <person name="Ovreas L."/>
            <person name="Rohde M."/>
            <person name="Galperin M.Y."/>
            <person name="Jogler C."/>
        </authorList>
    </citation>
    <scope>NUCLEOTIDE SEQUENCE [LARGE SCALE GENOMIC DNA]</scope>
    <source>
        <strain evidence="1 2">Spa11</strain>
    </source>
</reference>
<dbReference type="RefSeq" id="WP_145114762.1">
    <property type="nucleotide sequence ID" value="NZ_CP036349.1"/>
</dbReference>
<dbReference type="EMBL" id="CP036349">
    <property type="protein sequence ID" value="QDV75463.1"/>
    <property type="molecule type" value="Genomic_DNA"/>
</dbReference>
<dbReference type="Pfam" id="PF04832">
    <property type="entry name" value="SOUL"/>
    <property type="match status" value="1"/>
</dbReference>
<dbReference type="Gene3D" id="3.20.80.10">
    <property type="entry name" value="Regulatory factor, effector binding domain"/>
    <property type="match status" value="1"/>
</dbReference>
<dbReference type="Proteomes" id="UP000316426">
    <property type="component" value="Chromosome"/>
</dbReference>
<keyword evidence="2" id="KW-1185">Reference proteome</keyword>
<organism evidence="1 2">
    <name type="scientific">Botrimarina mediterranea</name>
    <dbReference type="NCBI Taxonomy" id="2528022"/>
    <lineage>
        <taxon>Bacteria</taxon>
        <taxon>Pseudomonadati</taxon>
        <taxon>Planctomycetota</taxon>
        <taxon>Planctomycetia</taxon>
        <taxon>Pirellulales</taxon>
        <taxon>Lacipirellulaceae</taxon>
        <taxon>Botrimarina</taxon>
    </lineage>
</organism>
<proteinExistence type="predicted"/>
<gene>
    <name evidence="1" type="ORF">Spa11_36800</name>
</gene>